<dbReference type="GO" id="GO:0005524">
    <property type="term" value="F:ATP binding"/>
    <property type="evidence" value="ECO:0007669"/>
    <property type="project" value="UniProtKB-KW"/>
</dbReference>
<evidence type="ECO:0000256" key="6">
    <source>
        <dbReference type="ARBA" id="ARBA00022777"/>
    </source>
</evidence>
<dbReference type="Pfam" id="PF07730">
    <property type="entry name" value="HisKA_3"/>
    <property type="match status" value="1"/>
</dbReference>
<dbReference type="InterPro" id="IPR050482">
    <property type="entry name" value="Sensor_HK_TwoCompSys"/>
</dbReference>
<dbReference type="GO" id="GO:0000155">
    <property type="term" value="F:phosphorelay sensor kinase activity"/>
    <property type="evidence" value="ECO:0007669"/>
    <property type="project" value="InterPro"/>
</dbReference>
<keyword evidence="9" id="KW-1133">Transmembrane helix</keyword>
<dbReference type="Gene3D" id="1.20.5.1930">
    <property type="match status" value="1"/>
</dbReference>
<evidence type="ECO:0000259" key="10">
    <source>
        <dbReference type="SMART" id="SM00387"/>
    </source>
</evidence>
<dbReference type="EC" id="2.7.13.3" evidence="2"/>
<accession>A0A6L9G8E6</accession>
<evidence type="ECO:0000256" key="1">
    <source>
        <dbReference type="ARBA" id="ARBA00000085"/>
    </source>
</evidence>
<dbReference type="EMBL" id="WYDN01000017">
    <property type="protein sequence ID" value="NAZ17424.1"/>
    <property type="molecule type" value="Genomic_DNA"/>
</dbReference>
<feature type="transmembrane region" description="Helical" evidence="9">
    <location>
        <begin position="6"/>
        <end position="21"/>
    </location>
</feature>
<feature type="transmembrane region" description="Helical" evidence="9">
    <location>
        <begin position="161"/>
        <end position="180"/>
    </location>
</feature>
<feature type="transmembrane region" description="Helical" evidence="9">
    <location>
        <begin position="121"/>
        <end position="149"/>
    </location>
</feature>
<evidence type="ECO:0000256" key="2">
    <source>
        <dbReference type="ARBA" id="ARBA00012438"/>
    </source>
</evidence>
<dbReference type="Gene3D" id="3.30.565.10">
    <property type="entry name" value="Histidine kinase-like ATPase, C-terminal domain"/>
    <property type="match status" value="1"/>
</dbReference>
<keyword evidence="5" id="KW-0547">Nucleotide-binding</keyword>
<feature type="domain" description="Histidine kinase/HSP90-like ATPase" evidence="10">
    <location>
        <begin position="505"/>
        <end position="597"/>
    </location>
</feature>
<dbReference type="GO" id="GO:0046983">
    <property type="term" value="F:protein dimerization activity"/>
    <property type="evidence" value="ECO:0007669"/>
    <property type="project" value="InterPro"/>
</dbReference>
<dbReference type="Pfam" id="PF02518">
    <property type="entry name" value="HATPase_c"/>
    <property type="match status" value="1"/>
</dbReference>
<evidence type="ECO:0000313" key="12">
    <source>
        <dbReference type="Proteomes" id="UP000477543"/>
    </source>
</evidence>
<feature type="transmembrane region" description="Helical" evidence="9">
    <location>
        <begin position="56"/>
        <end position="76"/>
    </location>
</feature>
<dbReference type="PANTHER" id="PTHR24421">
    <property type="entry name" value="NITRATE/NITRITE SENSOR PROTEIN NARX-RELATED"/>
    <property type="match status" value="1"/>
</dbReference>
<evidence type="ECO:0000256" key="4">
    <source>
        <dbReference type="ARBA" id="ARBA00022679"/>
    </source>
</evidence>
<dbReference type="CDD" id="cd16917">
    <property type="entry name" value="HATPase_UhpB-NarQ-NarX-like"/>
    <property type="match status" value="1"/>
</dbReference>
<evidence type="ECO:0000256" key="5">
    <source>
        <dbReference type="ARBA" id="ARBA00022741"/>
    </source>
</evidence>
<dbReference type="AlphaFoldDB" id="A0A6L9G8E6"/>
<feature type="transmembrane region" description="Helical" evidence="9">
    <location>
        <begin position="26"/>
        <end position="44"/>
    </location>
</feature>
<dbReference type="InterPro" id="IPR036890">
    <property type="entry name" value="HATPase_C_sf"/>
</dbReference>
<sequence>MWVVAVAAMIPVILGIVVLVRSRQRWCGVLLVAHGASAMLLLGLEPEASAAPEDSASAGSWVLLYFWLVLLAYLAPTGHAASVRWRRWILAGSLCVALFAVLAGLTAAIEAGQIQPVAQPAAVVVQVLAVVAFAGTAAFFLGVLPAVYLRLRHARGKERSQLLWLVLGSMSIPLGLLLLWTNHLFLGAVDWIDQLCVGLVVTGLPVCLAVAVLRHELFDIHVVLSRTLAYAALLLAAYGLYAMVLLLAGRLSGGGAAATVLTLAAVVAVGNPLFSKVRLAIERWAYGYRATPDAALRELSRRLAGVSESRIEASICEGFCQLLRVPSAWFAPLGQPAAAGTHRVGLSYRGHPLADLVIELPQGRKLSADDQALLADLSGYAALVLHVEGLNAQLRESRARIVTAREEERRRLRHDLHDGLGPALAGLTLKLQAASRSGDTALVREARDDAAEAVGEIRRVVEGLRPATLDEVGLLGAVEQQALRLSGTMRVSVHHAALPARIPAAVEVAAYRIVAEALANAARHANASSCTVQLAEAPAGSLCITVSDNGTGWPQDAPDGTGWESMSERAAEIGGSCTRRDIETGGTCICATLPLGLGAVAGGRE</sequence>
<evidence type="ECO:0000256" key="3">
    <source>
        <dbReference type="ARBA" id="ARBA00022553"/>
    </source>
</evidence>
<dbReference type="RefSeq" id="WP_161449877.1">
    <property type="nucleotide sequence ID" value="NZ_WYDN01000017.1"/>
</dbReference>
<keyword evidence="6" id="KW-0418">Kinase</keyword>
<keyword evidence="9" id="KW-0472">Membrane</keyword>
<protein>
    <recommendedName>
        <fullName evidence="2">histidine kinase</fullName>
        <ecNumber evidence="2">2.7.13.3</ecNumber>
    </recommendedName>
</protein>
<evidence type="ECO:0000313" key="11">
    <source>
        <dbReference type="EMBL" id="NAZ17424.1"/>
    </source>
</evidence>
<dbReference type="GO" id="GO:0016020">
    <property type="term" value="C:membrane"/>
    <property type="evidence" value="ECO:0007669"/>
    <property type="project" value="InterPro"/>
</dbReference>
<dbReference type="PANTHER" id="PTHR24421:SF10">
    <property type="entry name" value="NITRATE_NITRITE SENSOR PROTEIN NARQ"/>
    <property type="match status" value="1"/>
</dbReference>
<dbReference type="InterPro" id="IPR011712">
    <property type="entry name" value="Sig_transdc_His_kin_sub3_dim/P"/>
</dbReference>
<evidence type="ECO:0000256" key="9">
    <source>
        <dbReference type="SAM" id="Phobius"/>
    </source>
</evidence>
<proteinExistence type="predicted"/>
<comment type="catalytic activity">
    <reaction evidence="1">
        <text>ATP + protein L-histidine = ADP + protein N-phospho-L-histidine.</text>
        <dbReference type="EC" id="2.7.13.3"/>
    </reaction>
</comment>
<keyword evidence="7" id="KW-0067">ATP-binding</keyword>
<keyword evidence="4" id="KW-0808">Transferase</keyword>
<keyword evidence="8" id="KW-0902">Two-component regulatory system</keyword>
<name>A0A6L9G8E6_9MICC</name>
<comment type="caution">
    <text evidence="11">The sequence shown here is derived from an EMBL/GenBank/DDBJ whole genome shotgun (WGS) entry which is preliminary data.</text>
</comment>
<dbReference type="Proteomes" id="UP000477543">
    <property type="component" value="Unassembled WGS sequence"/>
</dbReference>
<dbReference type="SMART" id="SM00387">
    <property type="entry name" value="HATPase_c"/>
    <property type="match status" value="1"/>
</dbReference>
<gene>
    <name evidence="11" type="ORF">GT020_15325</name>
</gene>
<feature type="transmembrane region" description="Helical" evidence="9">
    <location>
        <begin position="192"/>
        <end position="215"/>
    </location>
</feature>
<organism evidence="11 12">
    <name type="scientific">Glutamicibacter soli</name>
    <dbReference type="NCBI Taxonomy" id="453836"/>
    <lineage>
        <taxon>Bacteria</taxon>
        <taxon>Bacillati</taxon>
        <taxon>Actinomycetota</taxon>
        <taxon>Actinomycetes</taxon>
        <taxon>Micrococcales</taxon>
        <taxon>Micrococcaceae</taxon>
        <taxon>Glutamicibacter</taxon>
    </lineage>
</organism>
<dbReference type="InterPro" id="IPR003594">
    <property type="entry name" value="HATPase_dom"/>
</dbReference>
<reference evidence="11 12" key="1">
    <citation type="submission" date="2020-01" db="EMBL/GenBank/DDBJ databases">
        <title>Glutamicibacter soli M275.</title>
        <authorList>
            <person name="Meng X."/>
        </authorList>
    </citation>
    <scope>NUCLEOTIDE SEQUENCE [LARGE SCALE GENOMIC DNA]</scope>
    <source>
        <strain evidence="11 12">M275</strain>
    </source>
</reference>
<evidence type="ECO:0000256" key="7">
    <source>
        <dbReference type="ARBA" id="ARBA00022840"/>
    </source>
</evidence>
<keyword evidence="9" id="KW-0812">Transmembrane</keyword>
<feature type="transmembrane region" description="Helical" evidence="9">
    <location>
        <begin position="227"/>
        <end position="248"/>
    </location>
</feature>
<evidence type="ECO:0000256" key="8">
    <source>
        <dbReference type="ARBA" id="ARBA00023012"/>
    </source>
</evidence>
<dbReference type="SUPFAM" id="SSF55874">
    <property type="entry name" value="ATPase domain of HSP90 chaperone/DNA topoisomerase II/histidine kinase"/>
    <property type="match status" value="1"/>
</dbReference>
<feature type="transmembrane region" description="Helical" evidence="9">
    <location>
        <begin position="88"/>
        <end position="109"/>
    </location>
</feature>
<keyword evidence="3" id="KW-0597">Phosphoprotein</keyword>
<feature type="transmembrane region" description="Helical" evidence="9">
    <location>
        <begin position="254"/>
        <end position="274"/>
    </location>
</feature>